<dbReference type="EMBL" id="JAPFFF010000001">
    <property type="protein sequence ID" value="KAK8898669.1"/>
    <property type="molecule type" value="Genomic_DNA"/>
</dbReference>
<dbReference type="Gene3D" id="3.90.640.10">
    <property type="entry name" value="Actin, Chain A, domain 4"/>
    <property type="match status" value="1"/>
</dbReference>
<dbReference type="InterPro" id="IPR043129">
    <property type="entry name" value="ATPase_NBD"/>
</dbReference>
<dbReference type="PANTHER" id="PTHR11937">
    <property type="entry name" value="ACTIN"/>
    <property type="match status" value="1"/>
</dbReference>
<dbReference type="InterPro" id="IPR004000">
    <property type="entry name" value="Actin"/>
</dbReference>
<comment type="similarity">
    <text evidence="1">Belongs to the actin family.</text>
</comment>
<name>A0ABR2L5R4_9EUKA</name>
<comment type="caution">
    <text evidence="2">The sequence shown here is derived from an EMBL/GenBank/DDBJ whole genome shotgun (WGS) entry which is preliminary data.</text>
</comment>
<dbReference type="Pfam" id="PF00022">
    <property type="entry name" value="Actin"/>
    <property type="match status" value="1"/>
</dbReference>
<dbReference type="Gene3D" id="3.30.420.40">
    <property type="match status" value="2"/>
</dbReference>
<dbReference type="CDD" id="cd10169">
    <property type="entry name" value="ASKHA_NBD_actin-like"/>
    <property type="match status" value="1"/>
</dbReference>
<gene>
    <name evidence="2" type="ORF">M9Y10_000961</name>
</gene>
<keyword evidence="3" id="KW-1185">Reference proteome</keyword>
<evidence type="ECO:0008006" key="4">
    <source>
        <dbReference type="Google" id="ProtNLM"/>
    </source>
</evidence>
<evidence type="ECO:0000313" key="3">
    <source>
        <dbReference type="Proteomes" id="UP001470230"/>
    </source>
</evidence>
<reference evidence="2 3" key="1">
    <citation type="submission" date="2024-04" db="EMBL/GenBank/DDBJ databases">
        <title>Tritrichomonas musculus Genome.</title>
        <authorList>
            <person name="Alves-Ferreira E."/>
            <person name="Grigg M."/>
            <person name="Lorenzi H."/>
            <person name="Galac M."/>
        </authorList>
    </citation>
    <scope>NUCLEOTIDE SEQUENCE [LARGE SCALE GENOMIC DNA]</scope>
    <source>
        <strain evidence="2 3">EAF2021</strain>
    </source>
</reference>
<accession>A0ABR2L5R4</accession>
<dbReference type="SUPFAM" id="SSF53067">
    <property type="entry name" value="Actin-like ATPase domain"/>
    <property type="match status" value="2"/>
</dbReference>
<evidence type="ECO:0000313" key="2">
    <source>
        <dbReference type="EMBL" id="KAK8898669.1"/>
    </source>
</evidence>
<protein>
    <recommendedName>
        <fullName evidence="4">Actin family protein</fullName>
    </recommendedName>
</protein>
<dbReference type="SMART" id="SM00268">
    <property type="entry name" value="ACTIN"/>
    <property type="match status" value="1"/>
</dbReference>
<evidence type="ECO:0000256" key="1">
    <source>
        <dbReference type="RuleBase" id="RU000487"/>
    </source>
</evidence>
<dbReference type="Proteomes" id="UP001470230">
    <property type="component" value="Unassembled WGS sequence"/>
</dbReference>
<sequence length="397" mass="44739">MNCKPNINNALVYDIGLAMIRAGHAGEGFPSISQPSCVATKPNPENGELNLYFNDNYLYSNTQHFDVSCLVNESYFINDPTLFTKYLNWTYNYLSVDPTDRNVLFTRPAHLASSDHNLLWSKNLCEICFETIGHPSVCITPDATLASYAHCVQTSLVVDFGWSCVRVIPVLEGKIQPDYAQVHPIGGLVLSQLLCEQLKSRLDSTMPNEKSLNPEKNENALRRSEGQVELYKRKITTDIIHTCCTFARNTIDEDYLYFLPGQSPADMKREMKLMSSLHFQLIGEDDKKENLLPELIKKSIDLSPDDYKRNLWNNIVTSGGFSSLNSFIAKLQNELKKIADPTFDVKVHYPMHQAIAGDFLVWTGGSIFASSSIFPNFCVSKSEYQENGESIVRVKCS</sequence>
<organism evidence="2 3">
    <name type="scientific">Tritrichomonas musculus</name>
    <dbReference type="NCBI Taxonomy" id="1915356"/>
    <lineage>
        <taxon>Eukaryota</taxon>
        <taxon>Metamonada</taxon>
        <taxon>Parabasalia</taxon>
        <taxon>Tritrichomonadida</taxon>
        <taxon>Tritrichomonadidae</taxon>
        <taxon>Tritrichomonas</taxon>
    </lineage>
</organism>
<proteinExistence type="inferred from homology"/>